<dbReference type="Pfam" id="PF03703">
    <property type="entry name" value="bPH_2"/>
    <property type="match status" value="1"/>
</dbReference>
<keyword evidence="4" id="KW-1185">Reference proteome</keyword>
<dbReference type="RefSeq" id="WP_007405617.1">
    <property type="nucleotide sequence ID" value="NZ_BBJS01000042.1"/>
</dbReference>
<dbReference type="PANTHER" id="PTHR34473">
    <property type="entry name" value="UPF0699 TRANSMEMBRANE PROTEIN YDBS"/>
    <property type="match status" value="1"/>
</dbReference>
<dbReference type="InterPro" id="IPR005182">
    <property type="entry name" value="YdbS-like_PH"/>
</dbReference>
<dbReference type="Proteomes" id="UP000032025">
    <property type="component" value="Unassembled WGS sequence"/>
</dbReference>
<keyword evidence="1" id="KW-0472">Membrane</keyword>
<sequence length="197" mass="21793">MAMADVVEHQGDAPVTLLQGRFSSQLRLYFLAYWTAVVMLSVIGIMLLPVWLVIGPPWIRRYHAALRCDLTERSVVIGKGLIFRRELTIPLDKIQDISIREGPLLKRFGLLQLRVETAGQSQSASGKSDADLVGLVDARAVRDRILEQRDRLAMADGSGTVPSSDRQVLVDIRDSLLRLEQAIAGRVTGSPAPRDPQ</sequence>
<name>A0A0C9MUT8_SPHPI</name>
<evidence type="ECO:0000256" key="1">
    <source>
        <dbReference type="SAM" id="Phobius"/>
    </source>
</evidence>
<dbReference type="AlphaFoldDB" id="A0A0C9MUT8"/>
<keyword evidence="1" id="KW-1133">Transmembrane helix</keyword>
<dbReference type="PANTHER" id="PTHR34473:SF2">
    <property type="entry name" value="UPF0699 TRANSMEMBRANE PROTEIN YDBT"/>
    <property type="match status" value="1"/>
</dbReference>
<reference evidence="3 4" key="1">
    <citation type="submission" date="2014-08" db="EMBL/GenBank/DDBJ databases">
        <title>Whole genome shotgun sequence of Sphingomonas paucimobilis NBRC 13935.</title>
        <authorList>
            <person name="Hosoyama A."/>
            <person name="Hashimoto M."/>
            <person name="Hosoyama Y."/>
            <person name="Noguchi M."/>
            <person name="Uohara A."/>
            <person name="Ohji S."/>
            <person name="Katano-Makiyama Y."/>
            <person name="Ichikawa N."/>
            <person name="Kimura A."/>
            <person name="Yamazoe A."/>
            <person name="Fujita N."/>
        </authorList>
    </citation>
    <scope>NUCLEOTIDE SEQUENCE [LARGE SCALE GENOMIC DNA]</scope>
    <source>
        <strain evidence="3 4">NBRC 13935</strain>
    </source>
</reference>
<protein>
    <submittedName>
        <fullName evidence="3">DNA, contig: SP642</fullName>
    </submittedName>
</protein>
<organism evidence="3 4">
    <name type="scientific">Sphingomonas paucimobilis NBRC 13935</name>
    <dbReference type="NCBI Taxonomy" id="1219050"/>
    <lineage>
        <taxon>Bacteria</taxon>
        <taxon>Pseudomonadati</taxon>
        <taxon>Pseudomonadota</taxon>
        <taxon>Alphaproteobacteria</taxon>
        <taxon>Sphingomonadales</taxon>
        <taxon>Sphingomonadaceae</taxon>
        <taxon>Sphingomonas</taxon>
    </lineage>
</organism>
<evidence type="ECO:0000313" key="3">
    <source>
        <dbReference type="EMBL" id="GAN14451.1"/>
    </source>
</evidence>
<gene>
    <name evidence="3" type="ORF">SP6_42_00090</name>
</gene>
<evidence type="ECO:0000259" key="2">
    <source>
        <dbReference type="Pfam" id="PF03703"/>
    </source>
</evidence>
<evidence type="ECO:0000313" key="4">
    <source>
        <dbReference type="Proteomes" id="UP000032025"/>
    </source>
</evidence>
<comment type="caution">
    <text evidence="3">The sequence shown here is derived from an EMBL/GenBank/DDBJ whole genome shotgun (WGS) entry which is preliminary data.</text>
</comment>
<accession>A0A0C9MUT8</accession>
<keyword evidence="1" id="KW-0812">Transmembrane</keyword>
<proteinExistence type="predicted"/>
<dbReference type="EMBL" id="BBJS01000042">
    <property type="protein sequence ID" value="GAN14451.1"/>
    <property type="molecule type" value="Genomic_DNA"/>
</dbReference>
<feature type="transmembrane region" description="Helical" evidence="1">
    <location>
        <begin position="31"/>
        <end position="54"/>
    </location>
</feature>
<feature type="domain" description="YdbS-like PH" evidence="2">
    <location>
        <begin position="69"/>
        <end position="145"/>
    </location>
</feature>